<evidence type="ECO:0000256" key="10">
    <source>
        <dbReference type="ARBA" id="ARBA00023175"/>
    </source>
</evidence>
<feature type="domain" description="PH" evidence="13">
    <location>
        <begin position="527"/>
        <end position="633"/>
    </location>
</feature>
<evidence type="ECO:0000259" key="14">
    <source>
        <dbReference type="PROSITE" id="PS51388"/>
    </source>
</evidence>
<reference evidence="17" key="1">
    <citation type="journal article" date="2014" name="PLoS ONE">
        <title>The genome and linkage map of the northern pike (Esox lucius): conserved synteny revealed between the salmonid sister group and the Neoteleostei.</title>
        <authorList>
            <person name="Rondeau E.B."/>
            <person name="Minkley D.R."/>
            <person name="Leong J.S."/>
            <person name="Messmer A.M."/>
            <person name="Jantzen J.R."/>
            <person name="von Schalburg K.R."/>
            <person name="Lemon C."/>
            <person name="Bird N.H."/>
            <person name="Koop B.F."/>
        </authorList>
    </citation>
    <scope>NUCLEOTIDE SEQUENCE</scope>
</reference>
<dbReference type="GO" id="GO:0003924">
    <property type="term" value="F:GTPase activity"/>
    <property type="evidence" value="ECO:0007669"/>
    <property type="project" value="InterPro"/>
</dbReference>
<dbReference type="FunFam" id="3.40.50.300:FF:000045">
    <property type="entry name" value="dynamin-1 isoform X2"/>
    <property type="match status" value="1"/>
</dbReference>
<evidence type="ECO:0000256" key="2">
    <source>
        <dbReference type="ARBA" id="ARBA00011980"/>
    </source>
</evidence>
<dbReference type="CDD" id="cd01256">
    <property type="entry name" value="PH_dynamin"/>
    <property type="match status" value="1"/>
</dbReference>
<dbReference type="CDD" id="cd08771">
    <property type="entry name" value="DLP_1"/>
    <property type="match status" value="1"/>
</dbReference>
<dbReference type="SMART" id="SM00053">
    <property type="entry name" value="DYNc"/>
    <property type="match status" value="1"/>
</dbReference>
<dbReference type="Gene3D" id="2.30.29.30">
    <property type="entry name" value="Pleckstrin-homology domain (PH domain)/Phosphotyrosine-binding domain (PTB)"/>
    <property type="match status" value="1"/>
</dbReference>
<evidence type="ECO:0000256" key="5">
    <source>
        <dbReference type="ARBA" id="ARBA00022583"/>
    </source>
</evidence>
<dbReference type="PROSITE" id="PS00410">
    <property type="entry name" value="G_DYNAMIN_1"/>
    <property type="match status" value="1"/>
</dbReference>
<dbReference type="InterPro" id="IPR000375">
    <property type="entry name" value="Dynamin_stalk"/>
</dbReference>
<dbReference type="SUPFAM" id="SSF50729">
    <property type="entry name" value="PH domain-like"/>
    <property type="match status" value="1"/>
</dbReference>
<evidence type="ECO:0000256" key="3">
    <source>
        <dbReference type="ARBA" id="ARBA00022490"/>
    </source>
</evidence>
<dbReference type="SUPFAM" id="SSF52540">
    <property type="entry name" value="P-loop containing nucleoside triphosphate hydrolases"/>
    <property type="match status" value="1"/>
</dbReference>
<dbReference type="GO" id="GO:0098793">
    <property type="term" value="C:presynapse"/>
    <property type="evidence" value="ECO:0007669"/>
    <property type="project" value="GOC"/>
</dbReference>
<dbReference type="InterPro" id="IPR001401">
    <property type="entry name" value="Dynamin_GTPase"/>
</dbReference>
<dbReference type="Pfam" id="PF02212">
    <property type="entry name" value="GED"/>
    <property type="match status" value="1"/>
</dbReference>
<reference evidence="16" key="4">
    <citation type="submission" date="2025-09" db="UniProtKB">
        <authorList>
            <consortium name="Ensembl"/>
        </authorList>
    </citation>
    <scope>IDENTIFICATION</scope>
</reference>
<keyword evidence="5" id="KW-0254">Endocytosis</keyword>
<evidence type="ECO:0000256" key="7">
    <source>
        <dbReference type="ARBA" id="ARBA00022741"/>
    </source>
</evidence>
<keyword evidence="6" id="KW-0493">Microtubule</keyword>
<dbReference type="SMART" id="SM00233">
    <property type="entry name" value="PH"/>
    <property type="match status" value="1"/>
</dbReference>
<keyword evidence="17" id="KW-1185">Reference proteome</keyword>
<dbReference type="PROSITE" id="PS50003">
    <property type="entry name" value="PH_DOMAIN"/>
    <property type="match status" value="1"/>
</dbReference>
<dbReference type="GeneTree" id="ENSGT00940000155764"/>
<keyword evidence="9 11" id="KW-0342">GTP-binding</keyword>
<dbReference type="GO" id="GO:0005874">
    <property type="term" value="C:microtubule"/>
    <property type="evidence" value="ECO:0007669"/>
    <property type="project" value="UniProtKB-KW"/>
</dbReference>
<dbReference type="InterPro" id="IPR001849">
    <property type="entry name" value="PH_domain"/>
</dbReference>
<dbReference type="PANTHER" id="PTHR11566:SF23">
    <property type="entry name" value="DYNAMIN-2"/>
    <property type="match status" value="1"/>
</dbReference>
<dbReference type="InterPro" id="IPR027417">
    <property type="entry name" value="P-loop_NTPase"/>
</dbReference>
<proteinExistence type="inferred from homology"/>
<comment type="subcellular location">
    <subcellularLocation>
        <location evidence="1">Cytoplasm</location>
    </subcellularLocation>
</comment>
<evidence type="ECO:0000259" key="13">
    <source>
        <dbReference type="PROSITE" id="PS50003"/>
    </source>
</evidence>
<feature type="domain" description="GED" evidence="14">
    <location>
        <begin position="675"/>
        <end position="766"/>
    </location>
</feature>
<dbReference type="SMART" id="SM00302">
    <property type="entry name" value="GED"/>
    <property type="match status" value="1"/>
</dbReference>
<dbReference type="Gene3D" id="3.40.50.300">
    <property type="entry name" value="P-loop containing nucleotide triphosphate hydrolases"/>
    <property type="match status" value="1"/>
</dbReference>
<feature type="compositionally biased region" description="Pro residues" evidence="12">
    <location>
        <begin position="836"/>
        <end position="861"/>
    </location>
</feature>
<keyword evidence="4" id="KW-0597">Phosphoprotein</keyword>
<dbReference type="InterPro" id="IPR003130">
    <property type="entry name" value="GED"/>
</dbReference>
<dbReference type="EC" id="3.6.5.5" evidence="2"/>
<dbReference type="PROSITE" id="PS51388">
    <property type="entry name" value="GED"/>
    <property type="match status" value="1"/>
</dbReference>
<sequence>MGNRGMEDLIPLINKLQDAFSSIGQSCNLDLPQIAVVGGQSAGKSSVLENFVGRYDFLPRGSGIVTRRPLILQLCFNKAEYAEFLHCKGKKFVDFEEVRAEIEAETDRITGSNKGISPIPINLRVYSPHVLNLTLIDLPGMTKVAVGDQPLDIEHQIRDMLLQFITKESCLILAVTPANQDLANSDALKIAKEVDPQGLRTIGVITKLDLMDEGTDAKDILENKLLPLRRGYIGVVNRSQKDIDGKKDIRAALAAERKFFLSHPAYRHMAERMGTPHLQKQLNQVTLEFHIKPRLLSHFILSHHCPHTLQSQLLSLEKEVEEYKNFRPDDPTRKTKALLQMVQQFGVDFEKRIEGSGDQVDTAELSGGAKINRIFHERFPFELVKIVFDEKELRREISHAIKNVHGVRTGLFTPDLAFEAIVKKQIIKLKEPCIKCIDLVIQELINTVRQCTCKLGSYPRLREETERIVTTYVREREGKTKDQVMLLIDIELSYINTNHEDFIGFAKYESPAQQRNPQNKKRAIPNQVIRKGWLTLNISIMKGGSKEYWFVLTAESLSWYKDEEEKEKKYMLPLDNLKLRDVEKGFMSTKHIFGIFNTESSRNVYKDLRQIELACDTQEDVDSWKASFLRAGVYPEKDQVLNRPCLLNMGVFQVDTEDTAPSETFSMDPQLERQVETIRNLVDSYIGIVNKSIRDLMPKTIMHLMINSAKDFIHSELLAYLYSSGDQNSLMEESADQAQRRDELLRMYHALKEALHIIGDITTTTVSVPVPPPVNDSWMQEASPTPQRRPAAAAATAPSRPPAVRGPTPGPPLNPSPAFGVPPIPSRPGPQQDPFSAPPLIPSRPARIPPGVPSRRPPGAPHRPTIIRPAEPSLLD</sequence>
<dbReference type="PRINTS" id="PR00195">
    <property type="entry name" value="DYNAMIN"/>
</dbReference>
<keyword evidence="8" id="KW-0378">Hydrolase</keyword>
<dbReference type="Pfam" id="PF00169">
    <property type="entry name" value="PH"/>
    <property type="match status" value="1"/>
</dbReference>
<feature type="domain" description="Dynamin-type G" evidence="15">
    <location>
        <begin position="28"/>
        <end position="297"/>
    </location>
</feature>
<accession>A0A6Q2Z9V3</accession>
<dbReference type="Gene3D" id="1.20.120.1240">
    <property type="entry name" value="Dynamin, middle domain"/>
    <property type="match status" value="1"/>
</dbReference>
<reference evidence="16" key="2">
    <citation type="submission" date="2020-02" db="EMBL/GenBank/DDBJ databases">
        <title>Esox lucius (northern pike) genome, fEsoLuc1, primary haplotype.</title>
        <authorList>
            <person name="Myers G."/>
            <person name="Karagic N."/>
            <person name="Meyer A."/>
            <person name="Pippel M."/>
            <person name="Reichard M."/>
            <person name="Winkler S."/>
            <person name="Tracey A."/>
            <person name="Sims Y."/>
            <person name="Howe K."/>
            <person name="Rhie A."/>
            <person name="Formenti G."/>
            <person name="Durbin R."/>
            <person name="Fedrigo O."/>
            <person name="Jarvis E.D."/>
        </authorList>
    </citation>
    <scope>NUCLEOTIDE SEQUENCE [LARGE SCALE GENOMIC DNA]</scope>
</reference>
<dbReference type="Proteomes" id="UP000265140">
    <property type="component" value="Chromosome 11"/>
</dbReference>
<evidence type="ECO:0000256" key="11">
    <source>
        <dbReference type="RuleBase" id="RU003932"/>
    </source>
</evidence>
<dbReference type="Pfam" id="PF00350">
    <property type="entry name" value="Dynamin_N"/>
    <property type="match status" value="1"/>
</dbReference>
<dbReference type="InterPro" id="IPR020850">
    <property type="entry name" value="GED_dom"/>
</dbReference>
<comment type="similarity">
    <text evidence="11">Belongs to the TRAFAC class dynamin-like GTPase superfamily. Dynamin/Fzo/YdjA family.</text>
</comment>
<dbReference type="GO" id="GO:0016185">
    <property type="term" value="P:synaptic vesicle budding from presynaptic endocytic zone membrane"/>
    <property type="evidence" value="ECO:0007669"/>
    <property type="project" value="TreeGrafter"/>
</dbReference>
<dbReference type="GO" id="GO:0005886">
    <property type="term" value="C:plasma membrane"/>
    <property type="evidence" value="ECO:0007669"/>
    <property type="project" value="TreeGrafter"/>
</dbReference>
<evidence type="ECO:0000313" key="17">
    <source>
        <dbReference type="Proteomes" id="UP000265140"/>
    </source>
</evidence>
<keyword evidence="7 11" id="KW-0547">Nucleotide-binding</keyword>
<dbReference type="Pfam" id="PF01031">
    <property type="entry name" value="Dynamin_M"/>
    <property type="match status" value="1"/>
</dbReference>
<evidence type="ECO:0000256" key="1">
    <source>
        <dbReference type="ARBA" id="ARBA00004496"/>
    </source>
</evidence>
<feature type="region of interest" description="Disordered" evidence="12">
    <location>
        <begin position="772"/>
        <end position="876"/>
    </location>
</feature>
<evidence type="ECO:0000256" key="9">
    <source>
        <dbReference type="ARBA" id="ARBA00023134"/>
    </source>
</evidence>
<feature type="compositionally biased region" description="Pro residues" evidence="12">
    <location>
        <begin position="808"/>
        <end position="828"/>
    </location>
</feature>
<protein>
    <recommendedName>
        <fullName evidence="2">dynamin GTPase</fullName>
        <ecNumber evidence="2">3.6.5.5</ecNumber>
    </recommendedName>
</protein>
<dbReference type="GO" id="GO:0031623">
    <property type="term" value="P:receptor internalization"/>
    <property type="evidence" value="ECO:0007669"/>
    <property type="project" value="TreeGrafter"/>
</dbReference>
<dbReference type="InterPro" id="IPR022812">
    <property type="entry name" value="Dynamin"/>
</dbReference>
<keyword evidence="3" id="KW-0963">Cytoplasm</keyword>
<dbReference type="GO" id="GO:0008017">
    <property type="term" value="F:microtubule binding"/>
    <property type="evidence" value="ECO:0007669"/>
    <property type="project" value="TreeGrafter"/>
</dbReference>
<dbReference type="PROSITE" id="PS51718">
    <property type="entry name" value="G_DYNAMIN_2"/>
    <property type="match status" value="1"/>
</dbReference>
<evidence type="ECO:0000256" key="12">
    <source>
        <dbReference type="SAM" id="MobiDB-lite"/>
    </source>
</evidence>
<dbReference type="InterPro" id="IPR045063">
    <property type="entry name" value="Dynamin_N"/>
</dbReference>
<dbReference type="PANTHER" id="PTHR11566">
    <property type="entry name" value="DYNAMIN"/>
    <property type="match status" value="1"/>
</dbReference>
<evidence type="ECO:0000259" key="15">
    <source>
        <dbReference type="PROSITE" id="PS51718"/>
    </source>
</evidence>
<feature type="compositionally biased region" description="Low complexity" evidence="12">
    <location>
        <begin position="782"/>
        <end position="807"/>
    </location>
</feature>
<dbReference type="Bgee" id="ENSELUG00000022776">
    <property type="expression patterns" value="Expressed in pharyngeal gill and 15 other cell types or tissues"/>
</dbReference>
<dbReference type="Ensembl" id="ENSELUT00000083329.2">
    <property type="protein sequence ID" value="ENSELUP00000074465.2"/>
    <property type="gene ID" value="ENSELUG00000022776.3"/>
</dbReference>
<evidence type="ECO:0000256" key="8">
    <source>
        <dbReference type="ARBA" id="ARBA00022801"/>
    </source>
</evidence>
<dbReference type="FunFam" id="1.20.120.1240:FF:000014">
    <property type="entry name" value="Dynamin 2b"/>
    <property type="match status" value="1"/>
</dbReference>
<dbReference type="InterPro" id="IPR030381">
    <property type="entry name" value="G_DYNAMIN_dom"/>
</dbReference>
<reference evidence="16" key="3">
    <citation type="submission" date="2025-08" db="UniProtKB">
        <authorList>
            <consortium name="Ensembl"/>
        </authorList>
    </citation>
    <scope>IDENTIFICATION</scope>
</reference>
<evidence type="ECO:0000256" key="4">
    <source>
        <dbReference type="ARBA" id="ARBA00022553"/>
    </source>
</evidence>
<dbReference type="GO" id="GO:0005737">
    <property type="term" value="C:cytoplasm"/>
    <property type="evidence" value="ECO:0007669"/>
    <property type="project" value="UniProtKB-SubCell"/>
</dbReference>
<dbReference type="GO" id="GO:0005525">
    <property type="term" value="F:GTP binding"/>
    <property type="evidence" value="ECO:0007669"/>
    <property type="project" value="UniProtKB-KW"/>
</dbReference>
<dbReference type="InterPro" id="IPR011993">
    <property type="entry name" value="PH-like_dom_sf"/>
</dbReference>
<organism evidence="16 17">
    <name type="scientific">Esox lucius</name>
    <name type="common">Northern pike</name>
    <dbReference type="NCBI Taxonomy" id="8010"/>
    <lineage>
        <taxon>Eukaryota</taxon>
        <taxon>Metazoa</taxon>
        <taxon>Chordata</taxon>
        <taxon>Craniata</taxon>
        <taxon>Vertebrata</taxon>
        <taxon>Euteleostomi</taxon>
        <taxon>Actinopterygii</taxon>
        <taxon>Neopterygii</taxon>
        <taxon>Teleostei</taxon>
        <taxon>Protacanthopterygii</taxon>
        <taxon>Esociformes</taxon>
        <taxon>Esocidae</taxon>
        <taxon>Esox</taxon>
    </lineage>
</organism>
<dbReference type="InterPro" id="IPR019762">
    <property type="entry name" value="Dynamin_GTPase_CS"/>
</dbReference>
<dbReference type="AlphaFoldDB" id="A0A6Q2Z9V3"/>
<evidence type="ECO:0000256" key="6">
    <source>
        <dbReference type="ARBA" id="ARBA00022701"/>
    </source>
</evidence>
<keyword evidence="10" id="KW-0505">Motor protein</keyword>
<dbReference type="FunFam" id="1.20.120.1240:FF:000019">
    <property type="entry name" value="Dynamin 2"/>
    <property type="match status" value="1"/>
</dbReference>
<name>A0A6Q2Z9V3_ESOLU</name>
<evidence type="ECO:0000313" key="16">
    <source>
        <dbReference type="Ensembl" id="ENSELUP00000074465.2"/>
    </source>
</evidence>